<dbReference type="InterPro" id="IPR017941">
    <property type="entry name" value="Rieske_2Fe-2S"/>
</dbReference>
<comment type="similarity">
    <text evidence="3">Belongs to the Rieske iron-sulfur protein family.</text>
</comment>
<evidence type="ECO:0000256" key="7">
    <source>
        <dbReference type="ARBA" id="ARBA00022448"/>
    </source>
</evidence>
<dbReference type="InterPro" id="IPR014349">
    <property type="entry name" value="Rieske_Fe-S_prot"/>
</dbReference>
<keyword evidence="11" id="KW-0479">Metal-binding</keyword>
<accession>A0A1J5SMN3</accession>
<evidence type="ECO:0000256" key="11">
    <source>
        <dbReference type="ARBA" id="ARBA00022723"/>
    </source>
</evidence>
<comment type="cofactor">
    <cofactor evidence="21">
        <name>[2Fe-2S] cluster</name>
        <dbReference type="ChEBI" id="CHEBI:190135"/>
    </cofactor>
</comment>
<gene>
    <name evidence="23" type="primary">petA_3</name>
    <name evidence="23" type="ORF">GALL_81580</name>
</gene>
<dbReference type="Gene3D" id="1.20.5.510">
    <property type="entry name" value="Single helix bin"/>
    <property type="match status" value="1"/>
</dbReference>
<keyword evidence="10" id="KW-0001">2Fe-2S</keyword>
<evidence type="ECO:0000256" key="6">
    <source>
        <dbReference type="ARBA" id="ARBA00019816"/>
    </source>
</evidence>
<dbReference type="InterPro" id="IPR036922">
    <property type="entry name" value="Rieske_2Fe-2S_sf"/>
</dbReference>
<evidence type="ECO:0000256" key="3">
    <source>
        <dbReference type="ARBA" id="ARBA00010651"/>
    </source>
</evidence>
<dbReference type="EMBL" id="MLJW01000025">
    <property type="protein sequence ID" value="OIR09753.1"/>
    <property type="molecule type" value="Genomic_DNA"/>
</dbReference>
<comment type="catalytic activity">
    <reaction evidence="19">
        <text>a quinol + 2 Fe(III)-[cytochrome c](out) = a quinone + 2 Fe(II)-[cytochrome c](out) + 2 H(+)(out)</text>
        <dbReference type="Rhea" id="RHEA:11484"/>
        <dbReference type="Rhea" id="RHEA-COMP:10350"/>
        <dbReference type="Rhea" id="RHEA-COMP:14399"/>
        <dbReference type="ChEBI" id="CHEBI:15378"/>
        <dbReference type="ChEBI" id="CHEBI:24646"/>
        <dbReference type="ChEBI" id="CHEBI:29033"/>
        <dbReference type="ChEBI" id="CHEBI:29034"/>
        <dbReference type="ChEBI" id="CHEBI:132124"/>
        <dbReference type="EC" id="7.1.1.8"/>
    </reaction>
</comment>
<keyword evidence="14" id="KW-1133">Transmembrane helix</keyword>
<dbReference type="InterPro" id="IPR019470">
    <property type="entry name" value="Ubiq_cytC_Rdtase_Fe-S_su_TAT"/>
</dbReference>
<keyword evidence="23" id="KW-0560">Oxidoreductase</keyword>
<dbReference type="GO" id="GO:0008121">
    <property type="term" value="F:quinol-cytochrome-c reductase activity"/>
    <property type="evidence" value="ECO:0007669"/>
    <property type="project" value="UniProtKB-EC"/>
</dbReference>
<evidence type="ECO:0000256" key="21">
    <source>
        <dbReference type="ARBA" id="ARBA00034078"/>
    </source>
</evidence>
<keyword evidence="12" id="KW-1278">Translocase</keyword>
<evidence type="ECO:0000259" key="22">
    <source>
        <dbReference type="PROSITE" id="PS51296"/>
    </source>
</evidence>
<comment type="subunit">
    <text evidence="4">The main subunits of complex b-c1 are: cytochrome b, cytochrome c1 and the Rieske protein.</text>
</comment>
<evidence type="ECO:0000256" key="5">
    <source>
        <dbReference type="ARBA" id="ARBA00012951"/>
    </source>
</evidence>
<evidence type="ECO:0000256" key="13">
    <source>
        <dbReference type="ARBA" id="ARBA00022982"/>
    </source>
</evidence>
<protein>
    <recommendedName>
        <fullName evidence="6">Ubiquinol-cytochrome c reductase iron-sulfur subunit</fullName>
        <ecNumber evidence="5">7.1.1.8</ecNumber>
    </recommendedName>
    <alternativeName>
        <fullName evidence="20">Rieske iron-sulfur protein</fullName>
    </alternativeName>
</protein>
<evidence type="ECO:0000256" key="10">
    <source>
        <dbReference type="ARBA" id="ARBA00022714"/>
    </source>
</evidence>
<sequence>MENEALSNSDRRDFLVKLTSVVGGAGVAATCVPFVASMNPSSDVLAKAETEVDLTGIPPGGLRTVAWQGKPVFILRRTPDEIKEAQASNGGFDPQPDSQRVKNPEWLVVIGVCTHMGCVPNKEGPGWTCHCHGSQYDDSGRVTRGPAPKNLEVPPYHFVSENKIVIGKAA</sequence>
<evidence type="ECO:0000256" key="15">
    <source>
        <dbReference type="ARBA" id="ARBA00023004"/>
    </source>
</evidence>
<dbReference type="Pfam" id="PF10399">
    <property type="entry name" value="UCR_Fe-S_N"/>
    <property type="match status" value="1"/>
</dbReference>
<dbReference type="GO" id="GO:0046872">
    <property type="term" value="F:metal ion binding"/>
    <property type="evidence" value="ECO:0007669"/>
    <property type="project" value="UniProtKB-KW"/>
</dbReference>
<dbReference type="PROSITE" id="PS51296">
    <property type="entry name" value="RIESKE"/>
    <property type="match status" value="1"/>
</dbReference>
<keyword evidence="17" id="KW-0472">Membrane</keyword>
<evidence type="ECO:0000256" key="20">
    <source>
        <dbReference type="ARBA" id="ARBA00032409"/>
    </source>
</evidence>
<evidence type="ECO:0000256" key="1">
    <source>
        <dbReference type="ARBA" id="ARBA00002444"/>
    </source>
</evidence>
<dbReference type="InterPro" id="IPR005805">
    <property type="entry name" value="Rieske_Fe-S_prot_C"/>
</dbReference>
<dbReference type="NCBIfam" id="TIGR01416">
    <property type="entry name" value="Rieske_proteo"/>
    <property type="match status" value="1"/>
</dbReference>
<evidence type="ECO:0000256" key="4">
    <source>
        <dbReference type="ARBA" id="ARBA00011649"/>
    </source>
</evidence>
<dbReference type="AlphaFoldDB" id="A0A1J5SMN3"/>
<comment type="subcellular location">
    <subcellularLocation>
        <location evidence="2">Cell membrane</location>
        <topology evidence="2">Single-pass membrane protein</topology>
    </subcellularLocation>
</comment>
<evidence type="ECO:0000256" key="14">
    <source>
        <dbReference type="ARBA" id="ARBA00022989"/>
    </source>
</evidence>
<name>A0A1J5SMN3_9ZZZZ</name>
<keyword evidence="13" id="KW-0249">Electron transport</keyword>
<dbReference type="GO" id="GO:0016491">
    <property type="term" value="F:oxidoreductase activity"/>
    <property type="evidence" value="ECO:0007669"/>
    <property type="project" value="UniProtKB-KW"/>
</dbReference>
<organism evidence="23">
    <name type="scientific">mine drainage metagenome</name>
    <dbReference type="NCBI Taxonomy" id="410659"/>
    <lineage>
        <taxon>unclassified sequences</taxon>
        <taxon>metagenomes</taxon>
        <taxon>ecological metagenomes</taxon>
    </lineage>
</organism>
<keyword evidence="16" id="KW-0411">Iron-sulfur</keyword>
<dbReference type="NCBIfam" id="TIGR01409">
    <property type="entry name" value="TAT_signal_seq"/>
    <property type="match status" value="1"/>
</dbReference>
<evidence type="ECO:0000256" key="9">
    <source>
        <dbReference type="ARBA" id="ARBA00022692"/>
    </source>
</evidence>
<dbReference type="Gene3D" id="2.102.10.10">
    <property type="entry name" value="Rieske [2Fe-2S] iron-sulphur domain"/>
    <property type="match status" value="1"/>
</dbReference>
<evidence type="ECO:0000256" key="17">
    <source>
        <dbReference type="ARBA" id="ARBA00023136"/>
    </source>
</evidence>
<dbReference type="InterPro" id="IPR019546">
    <property type="entry name" value="TAT_signal_bac_arc"/>
</dbReference>
<keyword evidence="8" id="KW-1003">Cell membrane</keyword>
<reference evidence="23" key="1">
    <citation type="submission" date="2016-10" db="EMBL/GenBank/DDBJ databases">
        <title>Sequence of Gallionella enrichment culture.</title>
        <authorList>
            <person name="Poehlein A."/>
            <person name="Muehling M."/>
            <person name="Daniel R."/>
        </authorList>
    </citation>
    <scope>NUCLEOTIDE SEQUENCE</scope>
</reference>
<dbReference type="FunFam" id="2.102.10.10:FF:000001">
    <property type="entry name" value="Cytochrome b-c1 complex subunit Rieske, mitochondrial"/>
    <property type="match status" value="1"/>
</dbReference>
<dbReference type="InterPro" id="IPR006311">
    <property type="entry name" value="TAT_signal"/>
</dbReference>
<dbReference type="EC" id="7.1.1.8" evidence="5"/>
<dbReference type="PANTHER" id="PTHR10134">
    <property type="entry name" value="CYTOCHROME B-C1 COMPLEX SUBUNIT RIESKE, MITOCHONDRIAL"/>
    <property type="match status" value="1"/>
</dbReference>
<evidence type="ECO:0000256" key="18">
    <source>
        <dbReference type="ARBA" id="ARBA00023157"/>
    </source>
</evidence>
<evidence type="ECO:0000256" key="2">
    <source>
        <dbReference type="ARBA" id="ARBA00004162"/>
    </source>
</evidence>
<evidence type="ECO:0000256" key="19">
    <source>
        <dbReference type="ARBA" id="ARBA00029351"/>
    </source>
</evidence>
<proteinExistence type="inferred from homology"/>
<dbReference type="PRINTS" id="PR00162">
    <property type="entry name" value="RIESKE"/>
</dbReference>
<keyword evidence="9" id="KW-0812">Transmembrane</keyword>
<keyword evidence="7" id="KW-0813">Transport</keyword>
<dbReference type="PROSITE" id="PS51318">
    <property type="entry name" value="TAT"/>
    <property type="match status" value="1"/>
</dbReference>
<dbReference type="SUPFAM" id="SSF50022">
    <property type="entry name" value="ISP domain"/>
    <property type="match status" value="1"/>
</dbReference>
<keyword evidence="15" id="KW-0408">Iron</keyword>
<feature type="domain" description="Rieske" evidence="22">
    <location>
        <begin position="79"/>
        <end position="165"/>
    </location>
</feature>
<dbReference type="GO" id="GO:0051537">
    <property type="term" value="F:2 iron, 2 sulfur cluster binding"/>
    <property type="evidence" value="ECO:0007669"/>
    <property type="project" value="UniProtKB-KW"/>
</dbReference>
<comment type="function">
    <text evidence="1">Component of the ubiquinol-cytochrome c reductase complex (complex III or cytochrome b-c1 complex), which is a respiratory chain that generates an electrochemical potential coupled to ATP synthesis.</text>
</comment>
<evidence type="ECO:0000256" key="12">
    <source>
        <dbReference type="ARBA" id="ARBA00022967"/>
    </source>
</evidence>
<keyword evidence="18" id="KW-1015">Disulfide bond</keyword>
<evidence type="ECO:0000256" key="16">
    <source>
        <dbReference type="ARBA" id="ARBA00023014"/>
    </source>
</evidence>
<dbReference type="CDD" id="cd03470">
    <property type="entry name" value="Rieske_cytochrome_bc1"/>
    <property type="match status" value="1"/>
</dbReference>
<evidence type="ECO:0000313" key="23">
    <source>
        <dbReference type="EMBL" id="OIR09753.1"/>
    </source>
</evidence>
<comment type="caution">
    <text evidence="23">The sequence shown here is derived from an EMBL/GenBank/DDBJ whole genome shotgun (WGS) entry which is preliminary data.</text>
</comment>
<dbReference type="GO" id="GO:0005886">
    <property type="term" value="C:plasma membrane"/>
    <property type="evidence" value="ECO:0007669"/>
    <property type="project" value="UniProtKB-SubCell"/>
</dbReference>
<dbReference type="Pfam" id="PF00355">
    <property type="entry name" value="Rieske"/>
    <property type="match status" value="1"/>
</dbReference>
<evidence type="ECO:0000256" key="8">
    <source>
        <dbReference type="ARBA" id="ARBA00022475"/>
    </source>
</evidence>
<dbReference type="InterPro" id="IPR006317">
    <property type="entry name" value="Ubiquinol_cyt_c_Rdtase_Fe-S-su"/>
</dbReference>